<keyword evidence="2" id="KW-1185">Reference proteome</keyword>
<proteinExistence type="predicted"/>
<dbReference type="Proteomes" id="UP001361570">
    <property type="component" value="Unassembled WGS sequence"/>
</dbReference>
<evidence type="ECO:0008006" key="3">
    <source>
        <dbReference type="Google" id="ProtNLM"/>
    </source>
</evidence>
<dbReference type="RefSeq" id="WP_336404006.1">
    <property type="nucleotide sequence ID" value="NZ_JBAPLU010000007.1"/>
</dbReference>
<evidence type="ECO:0000313" key="1">
    <source>
        <dbReference type="EMBL" id="MEI4271869.1"/>
    </source>
</evidence>
<dbReference type="EMBL" id="JBAPLU010000007">
    <property type="protein sequence ID" value="MEI4271869.1"/>
    <property type="molecule type" value="Genomic_DNA"/>
</dbReference>
<protein>
    <recommendedName>
        <fullName evidence="3">DUF559 domain-containing protein</fullName>
    </recommendedName>
</protein>
<evidence type="ECO:0000313" key="2">
    <source>
        <dbReference type="Proteomes" id="UP001361570"/>
    </source>
</evidence>
<reference evidence="1 2" key="1">
    <citation type="submission" date="2024-03" db="EMBL/GenBank/DDBJ databases">
        <title>Draft genome sequence of Klenkia sp. LSe6-5.</title>
        <authorList>
            <person name="Duangmal K."/>
            <person name="Chantavorakit T."/>
        </authorList>
    </citation>
    <scope>NUCLEOTIDE SEQUENCE [LARGE SCALE GENOMIC DNA]</scope>
    <source>
        <strain evidence="1 2">LSe6-5</strain>
    </source>
</reference>
<name>A0ABU8DSU4_9ACTN</name>
<accession>A0ABU8DSU4</accession>
<sequence>MDPLPPTYTLANARAAGLTRAHLRTGPFVRISHDLVVRLDDAIDPRERLRVLATALPAGAAFSHGTAAHLLGAHLDLPARPHVALTPRRVLPQRSDLVVHARSLEPADVVEVDGLSATSGPQTFLDLAAVLPPPELVAVGDALLRAGHATPESLRGRLARAGRVRGVVRARACAPLLSAAAMSRPESLVRFWLTDSHLPDPEVQVPVLDRHGRVVAHSDLGYRRWKLLLEYEGRQHADADRFGADIDRYSLMAADGYLLLRFAARHLNARTVVDRVERALLSRGWRPTPPIAPIEPA</sequence>
<organism evidence="1 2">
    <name type="scientific">Klenkia sesuvii</name>
    <dbReference type="NCBI Taxonomy" id="3103137"/>
    <lineage>
        <taxon>Bacteria</taxon>
        <taxon>Bacillati</taxon>
        <taxon>Actinomycetota</taxon>
        <taxon>Actinomycetes</taxon>
        <taxon>Geodermatophilales</taxon>
        <taxon>Geodermatophilaceae</taxon>
        <taxon>Klenkia</taxon>
    </lineage>
</organism>
<comment type="caution">
    <text evidence="1">The sequence shown here is derived from an EMBL/GenBank/DDBJ whole genome shotgun (WGS) entry which is preliminary data.</text>
</comment>
<gene>
    <name evidence="1" type="ORF">TEK04_09055</name>
</gene>